<evidence type="ECO:0000313" key="5">
    <source>
        <dbReference type="EMBL" id="NOH46998.1"/>
    </source>
</evidence>
<feature type="compositionally biased region" description="Polar residues" evidence="2">
    <location>
        <begin position="2136"/>
        <end position="2147"/>
    </location>
</feature>
<feature type="compositionally biased region" description="Polar residues" evidence="2">
    <location>
        <begin position="90"/>
        <end position="100"/>
    </location>
</feature>
<evidence type="ECO:0000259" key="3">
    <source>
        <dbReference type="Pfam" id="PF17892"/>
    </source>
</evidence>
<feature type="domain" description="LapA adhesin" evidence="4">
    <location>
        <begin position="602"/>
        <end position="711"/>
    </location>
</feature>
<feature type="region of interest" description="Disordered" evidence="2">
    <location>
        <begin position="2127"/>
        <end position="2151"/>
    </location>
</feature>
<protein>
    <recommendedName>
        <fullName evidence="7">RTX toxin</fullName>
    </recommendedName>
</protein>
<evidence type="ECO:0000256" key="1">
    <source>
        <dbReference type="ARBA" id="ARBA00022837"/>
    </source>
</evidence>
<dbReference type="PRINTS" id="PR00313">
    <property type="entry name" value="CABNDNGRPT"/>
</dbReference>
<evidence type="ECO:0008006" key="7">
    <source>
        <dbReference type="Google" id="ProtNLM"/>
    </source>
</evidence>
<reference evidence="5 6" key="1">
    <citation type="submission" date="2019-08" db="EMBL/GenBank/DDBJ databases">
        <title>Draft genome sequencing and comparative genomics of hatchery-associated Vibrios.</title>
        <authorList>
            <person name="Kehlet-Delgado H."/>
            <person name="Mueller R.S."/>
        </authorList>
    </citation>
    <scope>NUCLEOTIDE SEQUENCE [LARGE SCALE GENOMIC DNA]</scope>
    <source>
        <strain evidence="5 6">00-78-3</strain>
    </source>
</reference>
<dbReference type="InterPro" id="IPR011049">
    <property type="entry name" value="Serralysin-like_metalloprot_C"/>
</dbReference>
<feature type="domain" description="LapA adhesin" evidence="4">
    <location>
        <begin position="714"/>
        <end position="823"/>
    </location>
</feature>
<keyword evidence="1" id="KW-0106">Calcium</keyword>
<evidence type="ECO:0000313" key="6">
    <source>
        <dbReference type="Proteomes" id="UP000572072"/>
    </source>
</evidence>
<feature type="domain" description="Cadherin-like" evidence="3">
    <location>
        <begin position="1452"/>
        <end position="1547"/>
    </location>
</feature>
<dbReference type="Proteomes" id="UP000572072">
    <property type="component" value="Unassembled WGS sequence"/>
</dbReference>
<sequence>MDIKFMGLLGAQLIVVGVDGQFRVLSEGETPNVGDLLIDSNGDTSSYRVAGPDSELDVSDDIAELFEAIEQGQDPTLDGDNAPAAGGLNTGSSPQSSGTVERTAAELLADTDFDTSGLEASGVSATQILSLLENYLSVSSNDVVESVATPEPPLVVFASISAEDSATEDGGIINYVVSLVDSEGNTVVAQDLVTVTVALPDGSLQELQIDVGESTATLLFQVQRDDVYVENDSVLAQISSLNGGLLFDELSIGTSAVDTSITDDEDVTTVHLSASENANEDGGTVLYTAVLQDANDSPVTTKDLIVVTVTLPDGTLQNIDILPGESAGSIAFALDLDDPYVELDSVTARITGVDGGDSLEKVTFNPEQVSTRVLDDLDTVSIQLQGSENVSEDGGVVSYVVRLIDSDGRSVAAREVINVEILLPDGSTTAVQIQSGQDFVSFTHRVERDDLLAESDEVSAQVLSYTGGASFENLEANLTPVITNVLDDNDLVRLVLEASSDTGEDGGVITYSVSLQDAAGNVVIAQDNIQVTVLLPDGTITPVSILPGEFSSSFNFSVTRDDPYIENDTAVARLVSAEGGGDFERFIVDDSIASTRISDDVDLVSANLTASTSASEDGGEITYTVTLEDATGNSVETRDSVIVSILLPNGELGEVLIAEGESSASLIFDVALDDPYVDEGKVSAQIDTVSGGQTFENLSASIEPVQTTILDDADKISVVLSASESASEDGGVIAYGISIKDESSQLVDAKEDVSVTLMLPNGTTEVVTISAGQSSASTTFHVSEDDPYTENDSALAKISHVAGGESFENLTYSQSYVSTTLVDDSDTVYVQIEVGPSVAEEADSLEFTIKLVDAQGHSVEVPSDGEVTVDLRWEGEAANSADVGLLPNQVTLNGGAQTSFNVNVLDDSVKEELETLTAIIVGIDGKGRFENLQIAEGDKGRVTVVIDDAADNPPESRDFTITLDDHNASNVNFEEDNISDEEDDADLLDNKTLSVVITELPQFGQLFYGSESDPIDSSDLHLVDDNGVVTQVGREFSDPNLIRYEQYEDTSGFILGVKDIPEGITNGPSSNSEFFNWGMPTANNSVRELSIGNDTVRITSTGGELRQYQGNANHVGYGIGVGGGNGINGNDSIYIDFEERPATSISLGLDGLGGYFIEEHSGNKDSQARIVVDFTLPDGSEITEQFDYFKTDNSGIFREFNISTDDVVALPEGSVISGVTVSTEGPGNWELRYIETDLKDDFDYKALDSDGNFSSESTVSVIEGENRPPEAMDDPGNYSVKLGEFATDNSWDIDGINISTTYDGRTQTLYQDGTKLGVTGESHGRSSRVDKQIEFDNQDNLSERIIVALPDGKAVSNFKFAVSNLYAGEGDVTGSSEQGAWVAYLGDNPVGTGTFENNSGHRGSFTVELNDKAFDRVEFFALDYTEPSEGGRDSSDFFLTGFEASSTPFTNPQQTDGNGYYATNVNDSIKIPVSELLSNDNDPDGDILNLTHVFSEQGGVAEVVYENEEAYVEFTPFADFHGKAEFKYQVIDADGNTDTATVSLIVNPKPVAPSISEISLDESAVFEGDVLVYEVELSNGSLGHTTYPAQFGIDSGSLNPASAIDVNLGAVQFTNGVTYDGQTITVPSGVAKFHVLLPTVLDEINESIEAYTIDIGGVIASGEINNIEVKELTSTESRGEEDQNITLDLSISDGNQISYIVIDEVPSGAELYIGELKLTAEPNGTYIVESDDVGNVSILPSENDDRDIELAIKAFDESGNELPADETIDVKVLAATDGAEVTLKSDETVAQIDFEGVDLGKSNWKGNIDLSTDASLAKGEWGTDNPDGVVEVGKASVYNRGDSSNQVLEVEGRRGQDDAFHTQFKGKEGQFYELDFDVVARKEGSSPLNVTLVNLDTGGTENLYDFDDTSQDDYNASTWQHENILFKTQDDGNYQVVFESDQTDSYGALVDDITLETNSSFGYEGDYFRLADVEVNVLDKVGAQEPNSLEVLFEGLPEGSEIKNKLNEIIKFNDNNQADVSEWDDYTGLQLKVTDSGEYTLVVSATTQDSDSETGELAEKVTNSVEIDLEIGMPPESYVVPEIPEIQSDSTKIQSFTDVEDDITVDGDDLVWVRQSEGEQIDTDILEGEAPEENTVDTGTKSDSVNTGSGDDEIDAGAGDDIVQGGPGNDILTGGEGDDIFVWSTEDLDGSTDVVTDFNTSVSDDGESDIVDISEVVADLEEDDVTALLDNIELSITDVTEDGESDKASVTIENSEEQSVTIEFDGVSANELTTHLFEQNGLKTET</sequence>
<dbReference type="RefSeq" id="WP_171357005.1">
    <property type="nucleotide sequence ID" value="NZ_VTYN01000002.1"/>
</dbReference>
<organism evidence="5 6">
    <name type="scientific">Vibrio rotiferianus</name>
    <dbReference type="NCBI Taxonomy" id="190895"/>
    <lineage>
        <taxon>Bacteria</taxon>
        <taxon>Pseudomonadati</taxon>
        <taxon>Pseudomonadota</taxon>
        <taxon>Gammaproteobacteria</taxon>
        <taxon>Vibrionales</taxon>
        <taxon>Vibrionaceae</taxon>
        <taxon>Vibrio</taxon>
    </lineage>
</organism>
<name>A0A7Y3Z5S3_9VIBR</name>
<dbReference type="Gene3D" id="2.60.40.2810">
    <property type="match status" value="1"/>
</dbReference>
<evidence type="ECO:0000256" key="2">
    <source>
        <dbReference type="SAM" id="MobiDB-lite"/>
    </source>
</evidence>
<dbReference type="GO" id="GO:0005509">
    <property type="term" value="F:calcium ion binding"/>
    <property type="evidence" value="ECO:0007669"/>
    <property type="project" value="InterPro"/>
</dbReference>
<dbReference type="Gene3D" id="2.60.40.2030">
    <property type="match status" value="1"/>
</dbReference>
<feature type="domain" description="LapA adhesin" evidence="4">
    <location>
        <begin position="159"/>
        <end position="263"/>
    </location>
</feature>
<dbReference type="Pfam" id="PF17892">
    <property type="entry name" value="Cadherin_5"/>
    <property type="match status" value="1"/>
</dbReference>
<dbReference type="InterPro" id="IPR038081">
    <property type="entry name" value="CalX-like_sf"/>
</dbReference>
<feature type="domain" description="LapA adhesin" evidence="4">
    <location>
        <begin position="266"/>
        <end position="375"/>
    </location>
</feature>
<dbReference type="EMBL" id="VTYN01000002">
    <property type="protein sequence ID" value="NOH46998.1"/>
    <property type="molecule type" value="Genomic_DNA"/>
</dbReference>
<dbReference type="Pfam" id="PF20579">
    <property type="entry name" value="LapA"/>
    <property type="match status" value="6"/>
</dbReference>
<proteinExistence type="predicted"/>
<dbReference type="InterPro" id="IPR046779">
    <property type="entry name" value="LapA_adhesin_dom"/>
</dbReference>
<gene>
    <name evidence="5" type="ORF">F0262_02880</name>
</gene>
<feature type="region of interest" description="Disordered" evidence="2">
    <location>
        <begin position="1255"/>
        <end position="1274"/>
    </location>
</feature>
<feature type="region of interest" description="Disordered" evidence="2">
    <location>
        <begin position="70"/>
        <end position="100"/>
    </location>
</feature>
<feature type="domain" description="LapA adhesin" evidence="4">
    <location>
        <begin position="490"/>
        <end position="599"/>
    </location>
</feature>
<dbReference type="InterPro" id="IPR001343">
    <property type="entry name" value="Hemolysn_Ca-bd"/>
</dbReference>
<dbReference type="SUPFAM" id="SSF51120">
    <property type="entry name" value="beta-Roll"/>
    <property type="match status" value="1"/>
</dbReference>
<evidence type="ECO:0000259" key="4">
    <source>
        <dbReference type="Pfam" id="PF20579"/>
    </source>
</evidence>
<dbReference type="Gene3D" id="2.150.10.10">
    <property type="entry name" value="Serralysin-like metalloprotease, C-terminal"/>
    <property type="match status" value="1"/>
</dbReference>
<accession>A0A7Y3Z5S3</accession>
<dbReference type="Pfam" id="PF00353">
    <property type="entry name" value="HemolysinCabind"/>
    <property type="match status" value="1"/>
</dbReference>
<dbReference type="InterPro" id="IPR041690">
    <property type="entry name" value="Cadherin_5"/>
</dbReference>
<dbReference type="SUPFAM" id="SSF141072">
    <property type="entry name" value="CalX-like"/>
    <property type="match status" value="1"/>
</dbReference>
<feature type="domain" description="LapA adhesin" evidence="4">
    <location>
        <begin position="378"/>
        <end position="487"/>
    </location>
</feature>
<comment type="caution">
    <text evidence="5">The sequence shown here is derived from an EMBL/GenBank/DDBJ whole genome shotgun (WGS) entry which is preliminary data.</text>
</comment>